<feature type="compositionally biased region" description="Basic and acidic residues" evidence="1">
    <location>
        <begin position="24"/>
        <end position="36"/>
    </location>
</feature>
<gene>
    <name evidence="2" type="ORF">LCGC14_1748770</name>
</gene>
<dbReference type="AlphaFoldDB" id="A0A0F9HRW4"/>
<feature type="compositionally biased region" description="Basic and acidic residues" evidence="1">
    <location>
        <begin position="1"/>
        <end position="14"/>
    </location>
</feature>
<comment type="caution">
    <text evidence="2">The sequence shown here is derived from an EMBL/GenBank/DDBJ whole genome shotgun (WGS) entry which is preliminary data.</text>
</comment>
<evidence type="ECO:0000313" key="2">
    <source>
        <dbReference type="EMBL" id="KKM05962.1"/>
    </source>
</evidence>
<reference evidence="2" key="1">
    <citation type="journal article" date="2015" name="Nature">
        <title>Complex archaea that bridge the gap between prokaryotes and eukaryotes.</title>
        <authorList>
            <person name="Spang A."/>
            <person name="Saw J.H."/>
            <person name="Jorgensen S.L."/>
            <person name="Zaremba-Niedzwiedzka K."/>
            <person name="Martijn J."/>
            <person name="Lind A.E."/>
            <person name="van Eijk R."/>
            <person name="Schleper C."/>
            <person name="Guy L."/>
            <person name="Ettema T.J."/>
        </authorList>
    </citation>
    <scope>NUCLEOTIDE SEQUENCE</scope>
</reference>
<protein>
    <submittedName>
        <fullName evidence="2">Uncharacterized protein</fullName>
    </submittedName>
</protein>
<name>A0A0F9HRW4_9ZZZZ</name>
<feature type="region of interest" description="Disordered" evidence="1">
    <location>
        <begin position="1"/>
        <end position="36"/>
    </location>
</feature>
<evidence type="ECO:0000256" key="1">
    <source>
        <dbReference type="SAM" id="MobiDB-lite"/>
    </source>
</evidence>
<sequence length="175" mass="21188">MPYKDPKKKLEYNRNYRKNNPELVKQKDKEYREKNKEKLAKYKKKWREDNKDKWSAYWRGYRQRLKVEVFLHYCKKLKCECCGEDFIEFLTLDHKNNDGNKHRRSLLIKGAMKGRQGQNSGWRFYAWLKKEGYPQDLGLRVLCWNCNCASGFYGICPHIKRPKTRNDLKLITGEP</sequence>
<dbReference type="EMBL" id="LAZR01016101">
    <property type="protein sequence ID" value="KKM05962.1"/>
    <property type="molecule type" value="Genomic_DNA"/>
</dbReference>
<accession>A0A0F9HRW4</accession>
<proteinExistence type="predicted"/>
<organism evidence="2">
    <name type="scientific">marine sediment metagenome</name>
    <dbReference type="NCBI Taxonomy" id="412755"/>
    <lineage>
        <taxon>unclassified sequences</taxon>
        <taxon>metagenomes</taxon>
        <taxon>ecological metagenomes</taxon>
    </lineage>
</organism>